<evidence type="ECO:0000313" key="4">
    <source>
        <dbReference type="Proteomes" id="UP000272400"/>
    </source>
</evidence>
<dbReference type="AlphaFoldDB" id="A0A3N1D6M7"/>
<protein>
    <submittedName>
        <fullName evidence="3">Putative peptidoglycan binding protein</fullName>
    </submittedName>
</protein>
<dbReference type="Proteomes" id="UP000272400">
    <property type="component" value="Unassembled WGS sequence"/>
</dbReference>
<sequence>MSKALSVLAAPLLVLALVSPAQAAAPPELVQGAEEAVTEALPGVELTGQNTHTVPGDIAGGGAVKVETAEFHGAKTVAVTRAVGAVYEVSPDTVSGRVVQTTTVKRAKAGNRKLRFVHTGVPGVSGLLGATWTERSGVNYSVVAREPVSRGELLKIVKALPADTARVPAKVRRLVEKAEPPKRSAERSTSSLFVDGANASGDDWGDEATLCNGCAYSTSNYTWLWQKVVAADGISIGIDCSFGPATATATRAWQSKWGLGVDGIVGAQTRNAADDGLWLNTQVDVVYVGSSSFVYFQRLTSNAYYNYNGTKKIAYTYSTLC</sequence>
<dbReference type="InterPro" id="IPR036366">
    <property type="entry name" value="PGBDSf"/>
</dbReference>
<accession>A0A3N1D6M7</accession>
<evidence type="ECO:0000256" key="1">
    <source>
        <dbReference type="SAM" id="SignalP"/>
    </source>
</evidence>
<dbReference type="Pfam" id="PF01471">
    <property type="entry name" value="PG_binding_1"/>
    <property type="match status" value="1"/>
</dbReference>
<evidence type="ECO:0000259" key="2">
    <source>
        <dbReference type="Pfam" id="PF01471"/>
    </source>
</evidence>
<organism evidence="3 4">
    <name type="scientific">Actinocorallia herbida</name>
    <dbReference type="NCBI Taxonomy" id="58109"/>
    <lineage>
        <taxon>Bacteria</taxon>
        <taxon>Bacillati</taxon>
        <taxon>Actinomycetota</taxon>
        <taxon>Actinomycetes</taxon>
        <taxon>Streptosporangiales</taxon>
        <taxon>Thermomonosporaceae</taxon>
        <taxon>Actinocorallia</taxon>
    </lineage>
</organism>
<dbReference type="InterPro" id="IPR036365">
    <property type="entry name" value="PGBD-like_sf"/>
</dbReference>
<dbReference type="EMBL" id="RJKE01000001">
    <property type="protein sequence ID" value="ROO89180.1"/>
    <property type="molecule type" value="Genomic_DNA"/>
</dbReference>
<evidence type="ECO:0000313" key="3">
    <source>
        <dbReference type="EMBL" id="ROO89180.1"/>
    </source>
</evidence>
<proteinExistence type="predicted"/>
<dbReference type="Gene3D" id="1.10.101.10">
    <property type="entry name" value="PGBD-like superfamily/PGBD"/>
    <property type="match status" value="1"/>
</dbReference>
<dbReference type="RefSeq" id="WP_123668320.1">
    <property type="nucleotide sequence ID" value="NZ_RJKE01000001.1"/>
</dbReference>
<feature type="signal peptide" evidence="1">
    <location>
        <begin position="1"/>
        <end position="23"/>
    </location>
</feature>
<feature type="chain" id="PRO_5018045515" evidence="1">
    <location>
        <begin position="24"/>
        <end position="321"/>
    </location>
</feature>
<dbReference type="InterPro" id="IPR002477">
    <property type="entry name" value="Peptidoglycan-bd-like"/>
</dbReference>
<name>A0A3N1D6M7_9ACTN</name>
<comment type="caution">
    <text evidence="3">The sequence shown here is derived from an EMBL/GenBank/DDBJ whole genome shotgun (WGS) entry which is preliminary data.</text>
</comment>
<dbReference type="OrthoDB" id="5244994at2"/>
<gene>
    <name evidence="3" type="ORF">EDD29_6867</name>
</gene>
<dbReference type="SUPFAM" id="SSF47090">
    <property type="entry name" value="PGBD-like"/>
    <property type="match status" value="1"/>
</dbReference>
<keyword evidence="4" id="KW-1185">Reference proteome</keyword>
<reference evidence="3 4" key="1">
    <citation type="submission" date="2018-11" db="EMBL/GenBank/DDBJ databases">
        <title>Sequencing the genomes of 1000 actinobacteria strains.</title>
        <authorList>
            <person name="Klenk H.-P."/>
        </authorList>
    </citation>
    <scope>NUCLEOTIDE SEQUENCE [LARGE SCALE GENOMIC DNA]</scope>
    <source>
        <strain evidence="3 4">DSM 44254</strain>
    </source>
</reference>
<keyword evidence="1" id="KW-0732">Signal</keyword>
<feature type="domain" description="Peptidoglycan binding-like" evidence="2">
    <location>
        <begin position="235"/>
        <end position="272"/>
    </location>
</feature>